<evidence type="ECO:0000313" key="2">
    <source>
        <dbReference type="Proteomes" id="UP000430345"/>
    </source>
</evidence>
<evidence type="ECO:0000313" key="1">
    <source>
        <dbReference type="EMBL" id="MPQ42738.1"/>
    </source>
</evidence>
<dbReference type="RefSeq" id="WP_152887634.1">
    <property type="nucleotide sequence ID" value="NZ_WHJC01000019.1"/>
</dbReference>
<dbReference type="OrthoDB" id="9788687at2"/>
<reference evidence="1 2" key="1">
    <citation type="submission" date="2019-10" db="EMBL/GenBank/DDBJ databases">
        <title>The Genome Sequence of Clostridium tarantellae Isolated from Fish Brain.</title>
        <authorList>
            <person name="Bano L."/>
            <person name="Kiel M."/>
            <person name="Sales G."/>
            <person name="Doxey A.C."/>
            <person name="Mansfield M.J."/>
            <person name="Schiavone M."/>
            <person name="Rossetto O."/>
            <person name="Pirazzini M."/>
            <person name="Dobrindt U."/>
            <person name="Montecucco C."/>
        </authorList>
    </citation>
    <scope>NUCLEOTIDE SEQUENCE [LARGE SCALE GENOMIC DNA]</scope>
    <source>
        <strain evidence="1 2">DSM 3997</strain>
    </source>
</reference>
<dbReference type="EMBL" id="WHJC01000019">
    <property type="protein sequence ID" value="MPQ42738.1"/>
    <property type="molecule type" value="Genomic_DNA"/>
</dbReference>
<accession>A0A6I1MJY6</accession>
<comment type="caution">
    <text evidence="1">The sequence shown here is derived from an EMBL/GenBank/DDBJ whole genome shotgun (WGS) entry which is preliminary data.</text>
</comment>
<name>A0A6I1MJY6_9CLOT</name>
<gene>
    <name evidence="1" type="ORF">GBZ86_03085</name>
</gene>
<organism evidence="1 2">
    <name type="scientific">Clostridium tarantellae</name>
    <dbReference type="NCBI Taxonomy" id="39493"/>
    <lineage>
        <taxon>Bacteria</taxon>
        <taxon>Bacillati</taxon>
        <taxon>Bacillota</taxon>
        <taxon>Clostridia</taxon>
        <taxon>Eubacteriales</taxon>
        <taxon>Clostridiaceae</taxon>
        <taxon>Clostridium</taxon>
    </lineage>
</organism>
<protein>
    <submittedName>
        <fullName evidence="1">Uncharacterized protein</fullName>
    </submittedName>
</protein>
<proteinExistence type="predicted"/>
<dbReference type="Proteomes" id="UP000430345">
    <property type="component" value="Unassembled WGS sequence"/>
</dbReference>
<sequence length="325" mass="39151">MRVKENYLVQFNQLINSEDFNFDEYIKSAIFQRRLLNYLNMRGYGYTFRRLMSLFIRKEEGYIKLAKILLQDIDIFEKEELEENTVYSSKGIVRYKREEVLDDLMDKEKRGESYKIFNFQNYLKVFQNNGINKIDVRECLRFEELIINTPVITKDVISYLSKMYRKGIYTKDSPKVLRMINSTSSKSTNTSIELLIESYGRKYTLNYINRIIKAYNIKKDENIDEIVNRILNNNYFYFTEKLIPIMYDFYKRYRDINSLDILCTKCVQNKISLKKYEIKISDIGELIKFYSNLEKYKEKRKVIVSLVDEYSEITLNKNTQELLKV</sequence>
<keyword evidence="2" id="KW-1185">Reference proteome</keyword>
<dbReference type="AlphaFoldDB" id="A0A6I1MJY6"/>